<evidence type="ECO:0000256" key="1">
    <source>
        <dbReference type="SAM" id="MobiDB-lite"/>
    </source>
</evidence>
<name>M2ARN7_TREDN</name>
<dbReference type="RefSeq" id="WP_010693803.1">
    <property type="nucleotide sequence ID" value="NZ_KB442453.1"/>
</dbReference>
<feature type="compositionally biased region" description="Polar residues" evidence="1">
    <location>
        <begin position="363"/>
        <end position="372"/>
    </location>
</feature>
<gene>
    <name evidence="2" type="ORF">HMPREF9733_00581</name>
</gene>
<dbReference type="Proteomes" id="UP000016183">
    <property type="component" value="Unassembled WGS sequence"/>
</dbReference>
<dbReference type="AlphaFoldDB" id="M2ARN7"/>
<reference evidence="2 3" key="1">
    <citation type="submission" date="2012-01" db="EMBL/GenBank/DDBJ databases">
        <title>The Genome Sequence of Treponema denticola SP33.</title>
        <authorList>
            <consortium name="The Broad Institute Genome Sequencing Platform"/>
            <person name="Earl A."/>
            <person name="Ward D."/>
            <person name="Feldgarden M."/>
            <person name="Gevers D."/>
            <person name="Blanton J.M."/>
            <person name="Fenno C.J."/>
            <person name="Baranova O.V."/>
            <person name="Mathney J."/>
            <person name="Dewhirst F.E."/>
            <person name="Izard J."/>
            <person name="Young S.K."/>
            <person name="Zeng Q."/>
            <person name="Gargeya S."/>
            <person name="Fitzgerald M."/>
            <person name="Haas B."/>
            <person name="Abouelleil A."/>
            <person name="Alvarado L."/>
            <person name="Arachchi H.M."/>
            <person name="Berlin A."/>
            <person name="Chapman S.B."/>
            <person name="Gearin G."/>
            <person name="Goldberg J."/>
            <person name="Griggs A."/>
            <person name="Gujja S."/>
            <person name="Hansen M."/>
            <person name="Heiman D."/>
            <person name="Howarth C."/>
            <person name="Larimer J."/>
            <person name="Lui A."/>
            <person name="MacDonald P.J.P."/>
            <person name="McCowen C."/>
            <person name="Montmayeur A."/>
            <person name="Murphy C."/>
            <person name="Neiman D."/>
            <person name="Pearson M."/>
            <person name="Priest M."/>
            <person name="Roberts A."/>
            <person name="Saif S."/>
            <person name="Shea T."/>
            <person name="Sisk P."/>
            <person name="Stolte C."/>
            <person name="Sykes S."/>
            <person name="Wortman J."/>
            <person name="Nusbaum C."/>
            <person name="Birren B."/>
        </authorList>
    </citation>
    <scope>NUCLEOTIDE SEQUENCE [LARGE SCALE GENOMIC DNA]</scope>
    <source>
        <strain evidence="2 3">SP33</strain>
    </source>
</reference>
<feature type="compositionally biased region" description="Basic and acidic residues" evidence="1">
    <location>
        <begin position="376"/>
        <end position="397"/>
    </location>
</feature>
<protein>
    <submittedName>
        <fullName evidence="2">Uncharacterized protein</fullName>
    </submittedName>
</protein>
<dbReference type="HOGENOM" id="CLU_694321_0_0_12"/>
<proteinExistence type="predicted"/>
<dbReference type="EMBL" id="AGDZ01000017">
    <property type="protein sequence ID" value="EMB25981.1"/>
    <property type="molecule type" value="Genomic_DNA"/>
</dbReference>
<feature type="region of interest" description="Disordered" evidence="1">
    <location>
        <begin position="1"/>
        <end position="24"/>
    </location>
</feature>
<dbReference type="InterPro" id="IPR036737">
    <property type="entry name" value="OmpA-like_sf"/>
</dbReference>
<evidence type="ECO:0000313" key="2">
    <source>
        <dbReference type="EMBL" id="EMB25981.1"/>
    </source>
</evidence>
<comment type="caution">
    <text evidence="2">The sequence shown here is derived from an EMBL/GenBank/DDBJ whole genome shotgun (WGS) entry which is preliminary data.</text>
</comment>
<dbReference type="SUPFAM" id="SSF103088">
    <property type="entry name" value="OmpA-like"/>
    <property type="match status" value="1"/>
</dbReference>
<dbReference type="Gene3D" id="3.30.1330.60">
    <property type="entry name" value="OmpA-like domain"/>
    <property type="match status" value="1"/>
</dbReference>
<evidence type="ECO:0000313" key="3">
    <source>
        <dbReference type="Proteomes" id="UP000016183"/>
    </source>
</evidence>
<sequence length="397" mass="44776">MLLSSVPLTAENSQDIQNTEQGSDNPAADISEKWYSNIFTSAGFQTFIPGSLLKDYTKPKPGYRIALGYTFFRSKQHTMPVYLETGHGVILGTNPLVRSFDAVPITINAAYEYFPIRYLSVGAFAGIGLYALQIQHYPVVLDILTNKLKTSHGVDGVLNMGISVGSEIFNRSVEFKAAFSIDLLLEKTRAVPLPSFQMYVRVYPIDVYAYARRKNKPSPPVLIPAPEPVIIEKKIEVPVEKQLAQFDAIYIYFNSESSELDVNAKGDIKKAAAILKEHEDLFVLFESSAAPFGSQKGRLKVEEARIASVSGYLQKNGITQDRIIYNEPKDKNYKKENAPEEDFYTRYRYVKIRFVRLQFNPNEGANHYQSAPANRKPNETNEKTDKITIEKMQGENK</sequence>
<organism evidence="2 3">
    <name type="scientific">Treponema denticola SP33</name>
    <dbReference type="NCBI Taxonomy" id="999437"/>
    <lineage>
        <taxon>Bacteria</taxon>
        <taxon>Pseudomonadati</taxon>
        <taxon>Spirochaetota</taxon>
        <taxon>Spirochaetia</taxon>
        <taxon>Spirochaetales</taxon>
        <taxon>Treponemataceae</taxon>
        <taxon>Treponema</taxon>
    </lineage>
</organism>
<feature type="region of interest" description="Disordered" evidence="1">
    <location>
        <begin position="363"/>
        <end position="397"/>
    </location>
</feature>
<accession>M2ARN7</accession>
<dbReference type="PATRIC" id="fig|999437.3.peg.584"/>